<protein>
    <submittedName>
        <fullName evidence="1">Uncharacterized protein</fullName>
    </submittedName>
</protein>
<proteinExistence type="predicted"/>
<sequence>MYDTIHIEKQLQTLPDKAMQRSTEPFEWCNLLWIPKYHRSGLVTGYTSSIRNLWLSLREDKLLIRNSLQKFYMGNNYEVFAFAKAVQALKLLDDYFPFSIYDAEVKHVACGIVIQEDAQLIFENWADYKGKFPHVMRNGTKVYGAHYKATDYNIKGYDKTYEVSISDRQKLNAPYFRFEIEAKAKYYNTRKDPIPIYTVSDLVSKENYDRLASNLLDTYQTIKKRPLIPYVALQPKEIRLIAVMNDKKAVNGLKKYHKHSYKTDRKRYTALISSLQQNPFENQVEEKLKSTIQQHL</sequence>
<keyword evidence="2" id="KW-1185">Reference proteome</keyword>
<evidence type="ECO:0000313" key="2">
    <source>
        <dbReference type="Proteomes" id="UP000239532"/>
    </source>
</evidence>
<dbReference type="AlphaFoldDB" id="A0A2S9WS43"/>
<comment type="caution">
    <text evidence="1">The sequence shown here is derived from an EMBL/GenBank/DDBJ whole genome shotgun (WGS) entry which is preliminary data.</text>
</comment>
<dbReference type="OrthoDB" id="1197939at2"/>
<gene>
    <name evidence="1" type="ORF">BST86_03885</name>
</gene>
<evidence type="ECO:0000313" key="1">
    <source>
        <dbReference type="EMBL" id="PRP66291.1"/>
    </source>
</evidence>
<accession>A0A2S9WS43</accession>
<organism evidence="1 2">
    <name type="scientific">Nonlabens agnitus</name>
    <dbReference type="NCBI Taxonomy" id="870484"/>
    <lineage>
        <taxon>Bacteria</taxon>
        <taxon>Pseudomonadati</taxon>
        <taxon>Bacteroidota</taxon>
        <taxon>Flavobacteriia</taxon>
        <taxon>Flavobacteriales</taxon>
        <taxon>Flavobacteriaceae</taxon>
        <taxon>Nonlabens</taxon>
    </lineage>
</organism>
<reference evidence="1 2" key="1">
    <citation type="submission" date="2016-11" db="EMBL/GenBank/DDBJ databases">
        <title>Trade-off between light-utilization and light-protection in marine flavobacteria.</title>
        <authorList>
            <person name="Kumagai Y."/>
        </authorList>
    </citation>
    <scope>NUCLEOTIDE SEQUENCE [LARGE SCALE GENOMIC DNA]</scope>
    <source>
        <strain evidence="1 2">JCM 17109</strain>
    </source>
</reference>
<name>A0A2S9WS43_9FLAO</name>
<dbReference type="Proteomes" id="UP000239532">
    <property type="component" value="Unassembled WGS sequence"/>
</dbReference>
<dbReference type="EMBL" id="MQUC01000003">
    <property type="protein sequence ID" value="PRP66291.1"/>
    <property type="molecule type" value="Genomic_DNA"/>
</dbReference>